<organism evidence="1 2">
    <name type="scientific">Wickerhamomyces anomalus (strain ATCC 58044 / CBS 1984 / NCYC 433 / NRRL Y-366-8)</name>
    <name type="common">Yeast</name>
    <name type="synonym">Hansenula anomala</name>
    <dbReference type="NCBI Taxonomy" id="683960"/>
    <lineage>
        <taxon>Eukaryota</taxon>
        <taxon>Fungi</taxon>
        <taxon>Dikarya</taxon>
        <taxon>Ascomycota</taxon>
        <taxon>Saccharomycotina</taxon>
        <taxon>Saccharomycetes</taxon>
        <taxon>Phaffomycetales</taxon>
        <taxon>Wickerhamomycetaceae</taxon>
        <taxon>Wickerhamomyces</taxon>
    </lineage>
</organism>
<reference evidence="1 2" key="1">
    <citation type="journal article" date="2016" name="Proc. Natl. Acad. Sci. U.S.A.">
        <title>Comparative genomics of biotechnologically important yeasts.</title>
        <authorList>
            <person name="Riley R."/>
            <person name="Haridas S."/>
            <person name="Wolfe K.H."/>
            <person name="Lopes M.R."/>
            <person name="Hittinger C.T."/>
            <person name="Goeker M."/>
            <person name="Salamov A.A."/>
            <person name="Wisecaver J.H."/>
            <person name="Long T.M."/>
            <person name="Calvey C.H."/>
            <person name="Aerts A.L."/>
            <person name="Barry K.W."/>
            <person name="Choi C."/>
            <person name="Clum A."/>
            <person name="Coughlan A.Y."/>
            <person name="Deshpande S."/>
            <person name="Douglass A.P."/>
            <person name="Hanson S.J."/>
            <person name="Klenk H.-P."/>
            <person name="LaButti K.M."/>
            <person name="Lapidus A."/>
            <person name="Lindquist E.A."/>
            <person name="Lipzen A.M."/>
            <person name="Meier-Kolthoff J.P."/>
            <person name="Ohm R.A."/>
            <person name="Otillar R.P."/>
            <person name="Pangilinan J.L."/>
            <person name="Peng Y."/>
            <person name="Rokas A."/>
            <person name="Rosa C.A."/>
            <person name="Scheuner C."/>
            <person name="Sibirny A.A."/>
            <person name="Slot J.C."/>
            <person name="Stielow J.B."/>
            <person name="Sun H."/>
            <person name="Kurtzman C.P."/>
            <person name="Blackwell M."/>
            <person name="Grigoriev I.V."/>
            <person name="Jeffries T.W."/>
        </authorList>
    </citation>
    <scope>NUCLEOTIDE SEQUENCE [LARGE SCALE GENOMIC DNA]</scope>
    <source>
        <strain evidence="2">ATCC 58044 / CBS 1984 / NCYC 433 / NRRL Y-366-8</strain>
    </source>
</reference>
<dbReference type="Proteomes" id="UP000094112">
    <property type="component" value="Unassembled WGS sequence"/>
</dbReference>
<name>A0A1E3NY74_WICAA</name>
<proteinExistence type="predicted"/>
<sequence>MTTDVFKLKSLPIEVLLDLQLFGVSPFTMMLVDKYFLNLFAREIYTRVHCIMNVDFTAFDQTKYRGPDYLTEEQKYEQEVGSSVEMLPVSRSICVKGVTLLTSEKNILDFFNGVLMKGFMMKKYIRKITFDSLVIENSDFLDLRSDFFIRNRDNIIISPFFSQVRYSVTALALQYYAPNHKIQECDLNRLKTRTESSEIEPTTSEVTFHSGALDCDSRSRSSRQFGVTMQICNNFSDGSRHSCDPFENPDKAFDGVSIHEDEFVQQKDGTYNLENGFVERNEAIAGNIDLVDPCLKSRSSLYKILTTAIVGMQSVGPNCEAEFCGYVSKTADSAYYNDTYVITYNKMKLLGFKIGPQDREYLDAQNARPLVEWED</sequence>
<evidence type="ECO:0000313" key="2">
    <source>
        <dbReference type="Proteomes" id="UP000094112"/>
    </source>
</evidence>
<accession>A0A1E3NY74</accession>
<keyword evidence="2" id="KW-1185">Reference proteome</keyword>
<dbReference type="RefSeq" id="XP_019037366.1">
    <property type="nucleotide sequence ID" value="XM_019180478.1"/>
</dbReference>
<dbReference type="AlphaFoldDB" id="A0A1E3NY74"/>
<dbReference type="EMBL" id="KV454212">
    <property type="protein sequence ID" value="ODQ58159.1"/>
    <property type="molecule type" value="Genomic_DNA"/>
</dbReference>
<gene>
    <name evidence="1" type="ORF">WICANDRAFT_106545</name>
</gene>
<protein>
    <submittedName>
        <fullName evidence="1">Uncharacterized protein</fullName>
    </submittedName>
</protein>
<dbReference type="GeneID" id="30197724"/>
<evidence type="ECO:0000313" key="1">
    <source>
        <dbReference type="EMBL" id="ODQ58159.1"/>
    </source>
</evidence>